<sequence length="207" mass="22280">MPMARVTAASSRAARPPVWRRAMLSQTMPSKGSFCAMLGSPRRLPSSSSSRGDETRMSQAMSSSAVSSRARVRILTADAPPPAAVLHRTESIGFEVSHGYGLTETARLVVCCAWKGEWNKLPASERARLKARQGVRTPGMAEVDIIDGETGHSVPCDGSTMGEIMLRGGCVMLGYLDNDKATKAAIRDNGWFYTGDVGVMHPDGYME</sequence>
<dbReference type="InParanoid" id="A0A804MKE9"/>
<organism evidence="5 6">
    <name type="scientific">Zea mays</name>
    <name type="common">Maize</name>
    <dbReference type="NCBI Taxonomy" id="4577"/>
    <lineage>
        <taxon>Eukaryota</taxon>
        <taxon>Viridiplantae</taxon>
        <taxon>Streptophyta</taxon>
        <taxon>Embryophyta</taxon>
        <taxon>Tracheophyta</taxon>
        <taxon>Spermatophyta</taxon>
        <taxon>Magnoliopsida</taxon>
        <taxon>Liliopsida</taxon>
        <taxon>Poales</taxon>
        <taxon>Poaceae</taxon>
        <taxon>PACMAD clade</taxon>
        <taxon>Panicoideae</taxon>
        <taxon>Andropogonodae</taxon>
        <taxon>Andropogoneae</taxon>
        <taxon>Tripsacinae</taxon>
        <taxon>Zea</taxon>
    </lineage>
</organism>
<protein>
    <recommendedName>
        <fullName evidence="4">AMP-dependent synthetase/ligase domain-containing protein</fullName>
    </recommendedName>
</protein>
<name>A0A804MKE9_MAIZE</name>
<evidence type="ECO:0000256" key="1">
    <source>
        <dbReference type="ARBA" id="ARBA00006432"/>
    </source>
</evidence>
<dbReference type="PANTHER" id="PTHR43859">
    <property type="entry name" value="ACYL-ACTIVATING ENZYME"/>
    <property type="match status" value="1"/>
</dbReference>
<feature type="domain" description="AMP-dependent synthetase/ligase" evidence="4">
    <location>
        <begin position="68"/>
        <end position="176"/>
    </location>
</feature>
<evidence type="ECO:0000259" key="4">
    <source>
        <dbReference type="Pfam" id="PF00501"/>
    </source>
</evidence>
<keyword evidence="6" id="KW-1185">Reference proteome</keyword>
<feature type="region of interest" description="Disordered" evidence="3">
    <location>
        <begin position="34"/>
        <end position="65"/>
    </location>
</feature>
<dbReference type="Gene3D" id="3.40.50.12780">
    <property type="entry name" value="N-terminal domain of ligase-like"/>
    <property type="match status" value="1"/>
</dbReference>
<dbReference type="Pfam" id="PF00501">
    <property type="entry name" value="AMP-binding"/>
    <property type="match status" value="1"/>
</dbReference>
<dbReference type="InterPro" id="IPR042099">
    <property type="entry name" value="ANL_N_sf"/>
</dbReference>
<keyword evidence="7" id="KW-1267">Proteomics identification</keyword>
<evidence type="ECO:0000256" key="2">
    <source>
        <dbReference type="ARBA" id="ARBA00022598"/>
    </source>
</evidence>
<evidence type="ECO:0000256" key="3">
    <source>
        <dbReference type="SAM" id="MobiDB-lite"/>
    </source>
</evidence>
<evidence type="ECO:0007829" key="7">
    <source>
        <dbReference type="PeptideAtlas" id="A0A804MKE9"/>
    </source>
</evidence>
<dbReference type="Gramene" id="Zm00001eb093170_T001">
    <property type="protein sequence ID" value="Zm00001eb093170_P001"/>
    <property type="gene ID" value="Zm00001eb093170"/>
</dbReference>
<dbReference type="AlphaFoldDB" id="A0A804MKE9"/>
<feature type="compositionally biased region" description="Low complexity" evidence="3">
    <location>
        <begin position="38"/>
        <end position="50"/>
    </location>
</feature>
<dbReference type="Proteomes" id="UP000007305">
    <property type="component" value="Chromosome 2"/>
</dbReference>
<proteinExistence type="evidence at protein level"/>
<comment type="similarity">
    <text evidence="1">Belongs to the ATP-dependent AMP-binding enzyme family.</text>
</comment>
<dbReference type="InterPro" id="IPR000873">
    <property type="entry name" value="AMP-dep_synth/lig_dom"/>
</dbReference>
<accession>A0A804MKE9</accession>
<evidence type="ECO:0000313" key="5">
    <source>
        <dbReference type="EnsemblPlants" id="Zm00001eb093170_P001"/>
    </source>
</evidence>
<reference evidence="6" key="1">
    <citation type="submission" date="2015-12" db="EMBL/GenBank/DDBJ databases">
        <title>Update maize B73 reference genome by single molecule sequencing technologies.</title>
        <authorList>
            <consortium name="Maize Genome Sequencing Project"/>
            <person name="Ware D."/>
        </authorList>
    </citation>
    <scope>NUCLEOTIDE SEQUENCE [LARGE SCALE GENOMIC DNA]</scope>
    <source>
        <strain evidence="6">cv. B73</strain>
    </source>
</reference>
<evidence type="ECO:0000313" key="6">
    <source>
        <dbReference type="Proteomes" id="UP000007305"/>
    </source>
</evidence>
<keyword evidence="2" id="KW-0436">Ligase</keyword>
<dbReference type="EnsemblPlants" id="Zm00001eb093170_T001">
    <property type="protein sequence ID" value="Zm00001eb093170_P001"/>
    <property type="gene ID" value="Zm00001eb093170"/>
</dbReference>
<reference evidence="5" key="2">
    <citation type="submission" date="2019-07" db="EMBL/GenBank/DDBJ databases">
        <authorList>
            <person name="Seetharam A."/>
            <person name="Woodhouse M."/>
            <person name="Cannon E."/>
        </authorList>
    </citation>
    <scope>NUCLEOTIDE SEQUENCE [LARGE SCALE GENOMIC DNA]</scope>
    <source>
        <strain evidence="5">cv. B73</strain>
    </source>
</reference>
<dbReference type="GO" id="GO:0016874">
    <property type="term" value="F:ligase activity"/>
    <property type="evidence" value="ECO:0007669"/>
    <property type="project" value="UniProtKB-KW"/>
</dbReference>
<dbReference type="PANTHER" id="PTHR43859:SF57">
    <property type="entry name" value="ACYL-ACTIVATING ENZYME 8-RELATED"/>
    <property type="match status" value="1"/>
</dbReference>
<dbReference type="SUPFAM" id="SSF56801">
    <property type="entry name" value="Acetyl-CoA synthetase-like"/>
    <property type="match status" value="1"/>
</dbReference>
<reference evidence="5" key="3">
    <citation type="submission" date="2021-05" db="UniProtKB">
        <authorList>
            <consortium name="EnsemblPlants"/>
        </authorList>
    </citation>
    <scope>IDENTIFICATION</scope>
    <source>
        <strain evidence="5">cv. B73</strain>
    </source>
</reference>